<keyword evidence="2" id="KW-1185">Reference proteome</keyword>
<gene>
    <name evidence="1" type="ORF">GN277_11095</name>
</gene>
<organism evidence="1 2">
    <name type="scientific">Sporofaciens musculi</name>
    <dbReference type="NCBI Taxonomy" id="2681861"/>
    <lineage>
        <taxon>Bacteria</taxon>
        <taxon>Bacillati</taxon>
        <taxon>Bacillota</taxon>
        <taxon>Clostridia</taxon>
        <taxon>Lachnospirales</taxon>
        <taxon>Lachnospiraceae</taxon>
        <taxon>Sporofaciens</taxon>
    </lineage>
</organism>
<evidence type="ECO:0000313" key="2">
    <source>
        <dbReference type="Proteomes" id="UP000460412"/>
    </source>
</evidence>
<protein>
    <submittedName>
        <fullName evidence="1">Uncharacterized protein</fullName>
    </submittedName>
</protein>
<dbReference type="RefSeq" id="WP_159751093.1">
    <property type="nucleotide sequence ID" value="NZ_WUQX01000001.1"/>
</dbReference>
<proteinExistence type="predicted"/>
<sequence length="110" mass="12791">MRVHDIEDLLRDYDKVFLITESRYIKMLEEDAGDAGKVIVLLPISPTKDMQFDFITIDEIQCEELLKLYHTYEFSDRFQVIMENSCYGGLDNYVKTGILTPKEAEEAALM</sequence>
<accession>A0A7X3SJ10</accession>
<dbReference type="EMBL" id="WUQX01000001">
    <property type="protein sequence ID" value="MXP75909.1"/>
    <property type="molecule type" value="Genomic_DNA"/>
</dbReference>
<name>A0A7X3SJ10_9FIRM</name>
<evidence type="ECO:0000313" key="1">
    <source>
        <dbReference type="EMBL" id="MXP75909.1"/>
    </source>
</evidence>
<reference evidence="1 2" key="1">
    <citation type="submission" date="2019-12" db="EMBL/GenBank/DDBJ databases">
        <title>Sporaefaciens musculi gen. nov., sp. nov., a novel bacterium isolated from the caecum of an obese mouse.</title>
        <authorList>
            <person name="Rasmussen T.S."/>
            <person name="Streidl T."/>
            <person name="Hitch T.C.A."/>
            <person name="Wortmann E."/>
            <person name="Deptula P."/>
            <person name="Hansen M."/>
            <person name="Nielsen D.S."/>
            <person name="Clavel T."/>
            <person name="Vogensen F.K."/>
        </authorList>
    </citation>
    <scope>NUCLEOTIDE SEQUENCE [LARGE SCALE GENOMIC DNA]</scope>
    <source>
        <strain evidence="1 2">WCA-9-b2</strain>
    </source>
</reference>
<dbReference type="AlphaFoldDB" id="A0A7X3SJ10"/>
<comment type="caution">
    <text evidence="1">The sequence shown here is derived from an EMBL/GenBank/DDBJ whole genome shotgun (WGS) entry which is preliminary data.</text>
</comment>
<dbReference type="Proteomes" id="UP000460412">
    <property type="component" value="Unassembled WGS sequence"/>
</dbReference>